<proteinExistence type="predicted"/>
<accession>A0A8R1YIH3</accession>
<dbReference type="AlphaFoldDB" id="A0A2A6D162"/>
<protein>
    <submittedName>
        <fullName evidence="1">Uncharacterized protein</fullName>
    </submittedName>
</protein>
<evidence type="ECO:0000313" key="2">
    <source>
        <dbReference type="Proteomes" id="UP000005239"/>
    </source>
</evidence>
<organism evidence="1 2">
    <name type="scientific">Pristionchus pacificus</name>
    <name type="common">Parasitic nematode worm</name>
    <dbReference type="NCBI Taxonomy" id="54126"/>
    <lineage>
        <taxon>Eukaryota</taxon>
        <taxon>Metazoa</taxon>
        <taxon>Ecdysozoa</taxon>
        <taxon>Nematoda</taxon>
        <taxon>Chromadorea</taxon>
        <taxon>Rhabditida</taxon>
        <taxon>Rhabditina</taxon>
        <taxon>Diplogasteromorpha</taxon>
        <taxon>Diplogasteroidea</taxon>
        <taxon>Neodiplogasteridae</taxon>
        <taxon>Pristionchus</taxon>
    </lineage>
</organism>
<reference evidence="2" key="1">
    <citation type="journal article" date="2008" name="Nat. Genet.">
        <title>The Pristionchus pacificus genome provides a unique perspective on nematode lifestyle and parasitism.</title>
        <authorList>
            <person name="Dieterich C."/>
            <person name="Clifton S.W."/>
            <person name="Schuster L.N."/>
            <person name="Chinwalla A."/>
            <person name="Delehaunty K."/>
            <person name="Dinkelacker I."/>
            <person name="Fulton L."/>
            <person name="Fulton R."/>
            <person name="Godfrey J."/>
            <person name="Minx P."/>
            <person name="Mitreva M."/>
            <person name="Roeseler W."/>
            <person name="Tian H."/>
            <person name="Witte H."/>
            <person name="Yang S.P."/>
            <person name="Wilson R.K."/>
            <person name="Sommer R.J."/>
        </authorList>
    </citation>
    <scope>NUCLEOTIDE SEQUENCE [LARGE SCALE GENOMIC DNA]</scope>
    <source>
        <strain evidence="2">PS312</strain>
    </source>
</reference>
<keyword evidence="2" id="KW-1185">Reference proteome</keyword>
<name>A0A2A6D162_PRIPA</name>
<dbReference type="Proteomes" id="UP000005239">
    <property type="component" value="Unassembled WGS sequence"/>
</dbReference>
<dbReference type="EnsemblMetazoa" id="PPA18705.1">
    <property type="protein sequence ID" value="PPA18705.1"/>
    <property type="gene ID" value="WBGene00108259"/>
</dbReference>
<gene>
    <name evidence="1" type="primary">WBGene00108259</name>
</gene>
<evidence type="ECO:0000313" key="1">
    <source>
        <dbReference type="EnsemblMetazoa" id="PPA18705.1"/>
    </source>
</evidence>
<accession>A0A2A6D162</accession>
<sequence>MRLLAILLLSTFTVAAASTIGEEIIAASLLIEELKAEEKAASKAFHDELSNQIEANIDKIGERIKGVFTEFNKTKDPSILKEARDKFATNLANGIGKLKELKDEIKEKQMEAWEANKAKIQERINDVATILDAAKNDLIGVQGQSAAPKDLNAAINRLNGSSSWQTASILLMVLSVILIATVAVLIVKQMNRSGGYDKLGGGNRGLFVPTQSTV</sequence>
<reference evidence="1" key="2">
    <citation type="submission" date="2022-06" db="UniProtKB">
        <authorList>
            <consortium name="EnsemblMetazoa"/>
        </authorList>
    </citation>
    <scope>IDENTIFICATION</scope>
    <source>
        <strain evidence="1">PS312</strain>
    </source>
</reference>